<reference evidence="1" key="1">
    <citation type="submission" date="2020-03" db="EMBL/GenBank/DDBJ databases">
        <title>A high-quality chromosome-level genome assembly of a woody plant with both climbing and erect habits, Rhamnella rubrinervis.</title>
        <authorList>
            <person name="Lu Z."/>
            <person name="Yang Y."/>
            <person name="Zhu X."/>
            <person name="Sun Y."/>
        </authorList>
    </citation>
    <scope>NUCLEOTIDE SEQUENCE</scope>
    <source>
        <strain evidence="1">BYM</strain>
        <tissue evidence="1">Leaf</tissue>
    </source>
</reference>
<evidence type="ECO:0000313" key="2">
    <source>
        <dbReference type="Proteomes" id="UP000796880"/>
    </source>
</evidence>
<evidence type="ECO:0000313" key="1">
    <source>
        <dbReference type="EMBL" id="KAF3433388.1"/>
    </source>
</evidence>
<organism evidence="1 2">
    <name type="scientific">Rhamnella rubrinervis</name>
    <dbReference type="NCBI Taxonomy" id="2594499"/>
    <lineage>
        <taxon>Eukaryota</taxon>
        <taxon>Viridiplantae</taxon>
        <taxon>Streptophyta</taxon>
        <taxon>Embryophyta</taxon>
        <taxon>Tracheophyta</taxon>
        <taxon>Spermatophyta</taxon>
        <taxon>Magnoliopsida</taxon>
        <taxon>eudicotyledons</taxon>
        <taxon>Gunneridae</taxon>
        <taxon>Pentapetalae</taxon>
        <taxon>rosids</taxon>
        <taxon>fabids</taxon>
        <taxon>Rosales</taxon>
        <taxon>Rhamnaceae</taxon>
        <taxon>rhamnoid group</taxon>
        <taxon>Rhamneae</taxon>
        <taxon>Rhamnella</taxon>
    </lineage>
</organism>
<comment type="caution">
    <text evidence="1">The sequence shown here is derived from an EMBL/GenBank/DDBJ whole genome shotgun (WGS) entry which is preliminary data.</text>
</comment>
<protein>
    <submittedName>
        <fullName evidence="1">Uncharacterized protein</fullName>
    </submittedName>
</protein>
<dbReference type="AlphaFoldDB" id="A0A8K0DQM0"/>
<gene>
    <name evidence="1" type="ORF">FNV43_RR24490</name>
</gene>
<accession>A0A8K0DQM0</accession>
<dbReference type="Proteomes" id="UP000796880">
    <property type="component" value="Unassembled WGS sequence"/>
</dbReference>
<keyword evidence="2" id="KW-1185">Reference proteome</keyword>
<dbReference type="EMBL" id="VOIH02000011">
    <property type="protein sequence ID" value="KAF3433388.1"/>
    <property type="molecule type" value="Genomic_DNA"/>
</dbReference>
<name>A0A8K0DQM0_9ROSA</name>
<proteinExistence type="predicted"/>
<sequence>MVYKWPVGFKSLNEAIETSFDRIFSVRKSALLLGFIRFSLSRLGKSTSDYAPSTASPRDVLSYHFGRRFGSSGSPKVRFGSTTGGMPIIELLRNSEIYHPHTLVSDPLIRWQSNLPKFMQPFPEVSRIEKVAILMDSRMREFGPIRRRCRRYLSSPFYAASGWLDMFGRLSFLRLADLRQGFQAVFLPTTLD</sequence>